<dbReference type="RefSeq" id="WP_107527323.1">
    <property type="nucleotide sequence ID" value="NZ_JAIBNU010000003.1"/>
</dbReference>
<dbReference type="PRINTS" id="PR00131">
    <property type="entry name" value="GLHYDRLASE1"/>
</dbReference>
<dbReference type="NCBIfam" id="NF007158">
    <property type="entry name" value="PRK09593.1"/>
    <property type="match status" value="1"/>
</dbReference>
<dbReference type="PROSITE" id="PS00653">
    <property type="entry name" value="GLYCOSYL_HYDROL_F1_2"/>
    <property type="match status" value="1"/>
</dbReference>
<evidence type="ECO:0000256" key="2">
    <source>
        <dbReference type="ARBA" id="ARBA00022801"/>
    </source>
</evidence>
<accession>A0A2T4T0F8</accession>
<proteinExistence type="inferred from homology"/>
<reference evidence="7 8" key="1">
    <citation type="journal article" date="2016" name="Front. Microbiol.">
        <title>Comprehensive Phylogenetic Analysis of Bovine Non-aureus Staphylococci Species Based on Whole-Genome Sequencing.</title>
        <authorList>
            <person name="Naushad S."/>
            <person name="Barkema H.W."/>
            <person name="Luby C."/>
            <person name="Condas L.A."/>
            <person name="Nobrega D.B."/>
            <person name="Carson D.A."/>
            <person name="De Buck J."/>
        </authorList>
    </citation>
    <scope>NUCLEOTIDE SEQUENCE [LARGE SCALE GENOMIC DNA]</scope>
    <source>
        <strain evidence="7 8">SNUC 1388</strain>
    </source>
</reference>
<dbReference type="EC" id="3.2.1.86" evidence="7"/>
<gene>
    <name evidence="7" type="ORF">BUZ01_04100</name>
</gene>
<dbReference type="AlphaFoldDB" id="A0A2T4T0F8"/>
<dbReference type="GO" id="GO:0005829">
    <property type="term" value="C:cytosol"/>
    <property type="evidence" value="ECO:0007669"/>
    <property type="project" value="TreeGrafter"/>
</dbReference>
<feature type="active site" description="Nucleophile" evidence="4">
    <location>
        <position position="373"/>
    </location>
</feature>
<dbReference type="FunFam" id="3.20.20.80:FF:000004">
    <property type="entry name" value="Beta-glucosidase 6-phospho-beta-glucosidase"/>
    <property type="match status" value="1"/>
</dbReference>
<comment type="similarity">
    <text evidence="1 5">Belongs to the glycosyl hydrolase 1 family.</text>
</comment>
<dbReference type="Gene3D" id="3.20.20.80">
    <property type="entry name" value="Glycosidases"/>
    <property type="match status" value="1"/>
</dbReference>
<dbReference type="Proteomes" id="UP000283576">
    <property type="component" value="Unassembled WGS sequence"/>
</dbReference>
<organism evidence="7 8">
    <name type="scientific">Staphylococcus gallinarum</name>
    <dbReference type="NCBI Taxonomy" id="1293"/>
    <lineage>
        <taxon>Bacteria</taxon>
        <taxon>Bacillati</taxon>
        <taxon>Bacillota</taxon>
        <taxon>Bacilli</taxon>
        <taxon>Bacillales</taxon>
        <taxon>Staphylococcaceae</taxon>
        <taxon>Staphylococcus</taxon>
    </lineage>
</organism>
<dbReference type="PANTHER" id="PTHR10353:SF296">
    <property type="entry name" value="6-PHOSPHO-BETA-GLUCOSIDASE"/>
    <property type="match status" value="1"/>
</dbReference>
<comment type="caution">
    <text evidence="7">The sequence shown here is derived from an EMBL/GenBank/DDBJ whole genome shotgun (WGS) entry which is preliminary data.</text>
</comment>
<keyword evidence="3 6" id="KW-0326">Glycosidase</keyword>
<dbReference type="NCBIfam" id="NF007356">
    <property type="entry name" value="PRK09852.1"/>
    <property type="match status" value="1"/>
</dbReference>
<dbReference type="InterPro" id="IPR018120">
    <property type="entry name" value="Glyco_hydro_1_AS"/>
</dbReference>
<dbReference type="SUPFAM" id="SSF51445">
    <property type="entry name" value="(Trans)glycosidases"/>
    <property type="match status" value="1"/>
</dbReference>
<protein>
    <submittedName>
        <fullName evidence="7">6-phospho-beta-glucosidase</fullName>
        <ecNumber evidence="7">3.2.1.86</ecNumber>
    </submittedName>
</protein>
<evidence type="ECO:0000256" key="5">
    <source>
        <dbReference type="RuleBase" id="RU003690"/>
    </source>
</evidence>
<dbReference type="InterPro" id="IPR033132">
    <property type="entry name" value="GH_1_N_CS"/>
</dbReference>
<evidence type="ECO:0000313" key="8">
    <source>
        <dbReference type="Proteomes" id="UP000283576"/>
    </source>
</evidence>
<name>A0A2T4T0F8_STAGA</name>
<sequence>MSVLNKDFLWGGAIAANQVEGAYKADGKGLSLVDLLPAGDERKEPLFNPANALNQQFDYYPSHESIDFYHRYKEDIKLFAEMGFKALRLSISWPRIFPNGDESEPNEDGLAFYDELFDTLEHYGIEPIVTINHFDTPYYLAEQYGGWYNRQTIDYFVNYATVLFKRYSKRVKYWITHNEINMILHIPYIGGGLIIKDTDHKEQIMYQAAHHQLVASSLATKIAKEIDPTNQIGCMLAAGDVYPNTCNPVDIMAALKKNREQYIFIDVQARGEYPSYSKRLFDELGININKAVGDDELLKQYTVDYISFSYYSSRLESGDDEVNKHKEAGNAFASLKNPYLEASNWGWQIDPVGLRVTMNQIYDRYQKPLFIVENGLGEIDEVSEDGKIHDSYRIKYLSEHLTQMKEAVKDGVPLLGYTSWGCIDIVSAGSGEMKKRYGYIYVDRDNRGNGSLNRIRKDSFYWYQNVISSNGEDLSY</sequence>
<dbReference type="Pfam" id="PF00232">
    <property type="entry name" value="Glyco_hydro_1"/>
    <property type="match status" value="1"/>
</dbReference>
<evidence type="ECO:0000256" key="3">
    <source>
        <dbReference type="ARBA" id="ARBA00023295"/>
    </source>
</evidence>
<dbReference type="InterPro" id="IPR001360">
    <property type="entry name" value="Glyco_hydro_1"/>
</dbReference>
<keyword evidence="2 6" id="KW-0378">Hydrolase</keyword>
<dbReference type="InterPro" id="IPR017853">
    <property type="entry name" value="GH"/>
</dbReference>
<evidence type="ECO:0000313" key="7">
    <source>
        <dbReference type="EMBL" id="RIL43816.1"/>
    </source>
</evidence>
<evidence type="ECO:0000256" key="4">
    <source>
        <dbReference type="PROSITE-ProRule" id="PRU10055"/>
    </source>
</evidence>
<dbReference type="GO" id="GO:0008706">
    <property type="term" value="F:6-phospho-beta-glucosidase activity"/>
    <property type="evidence" value="ECO:0007669"/>
    <property type="project" value="UniProtKB-EC"/>
</dbReference>
<dbReference type="GO" id="GO:0016052">
    <property type="term" value="P:carbohydrate catabolic process"/>
    <property type="evidence" value="ECO:0007669"/>
    <property type="project" value="TreeGrafter"/>
</dbReference>
<dbReference type="EMBL" id="QXRZ01000002">
    <property type="protein sequence ID" value="RIL43816.1"/>
    <property type="molecule type" value="Genomic_DNA"/>
</dbReference>
<evidence type="ECO:0000256" key="1">
    <source>
        <dbReference type="ARBA" id="ARBA00010838"/>
    </source>
</evidence>
<evidence type="ECO:0000256" key="6">
    <source>
        <dbReference type="RuleBase" id="RU004468"/>
    </source>
</evidence>
<dbReference type="PANTHER" id="PTHR10353">
    <property type="entry name" value="GLYCOSYL HYDROLASE"/>
    <property type="match status" value="1"/>
</dbReference>
<dbReference type="PROSITE" id="PS00572">
    <property type="entry name" value="GLYCOSYL_HYDROL_F1_1"/>
    <property type="match status" value="1"/>
</dbReference>